<organism evidence="2 3">
    <name type="scientific">Microvirga tunisiensis</name>
    <dbReference type="NCBI Taxonomy" id="2108360"/>
    <lineage>
        <taxon>Bacteria</taxon>
        <taxon>Pseudomonadati</taxon>
        <taxon>Pseudomonadota</taxon>
        <taxon>Alphaproteobacteria</taxon>
        <taxon>Hyphomicrobiales</taxon>
        <taxon>Methylobacteriaceae</taxon>
        <taxon>Microvirga</taxon>
    </lineage>
</organism>
<name>A0A5N7MSA0_9HYPH</name>
<comment type="caution">
    <text evidence="2">The sequence shown here is derived from an EMBL/GenBank/DDBJ whole genome shotgun (WGS) entry which is preliminary data.</text>
</comment>
<feature type="transmembrane region" description="Helical" evidence="1">
    <location>
        <begin position="61"/>
        <end position="82"/>
    </location>
</feature>
<keyword evidence="3" id="KW-1185">Reference proteome</keyword>
<dbReference type="RefSeq" id="WP_152716711.1">
    <property type="nucleotide sequence ID" value="NZ_VOSJ01000290.1"/>
</dbReference>
<evidence type="ECO:0000313" key="3">
    <source>
        <dbReference type="Proteomes" id="UP000403266"/>
    </source>
</evidence>
<dbReference type="AlphaFoldDB" id="A0A5N7MSA0"/>
<dbReference type="EMBL" id="VOSK01000276">
    <property type="protein sequence ID" value="MPR29833.1"/>
    <property type="molecule type" value="Genomic_DNA"/>
</dbReference>
<evidence type="ECO:0000313" key="2">
    <source>
        <dbReference type="EMBL" id="MPR29833.1"/>
    </source>
</evidence>
<keyword evidence="1" id="KW-0472">Membrane</keyword>
<gene>
    <name evidence="2" type="ORF">FS320_33400</name>
</gene>
<reference evidence="2 3" key="1">
    <citation type="journal article" date="2019" name="Syst. Appl. Microbiol.">
        <title>Microvirga tunisiensis sp. nov., a root nodule symbiotic bacterium isolated from Lupinus micranthus and L. luteus grown in Northern Tunisia.</title>
        <authorList>
            <person name="Msaddak A."/>
            <person name="Rejili M."/>
            <person name="Duran D."/>
            <person name="Mars M."/>
            <person name="Palacios J.M."/>
            <person name="Ruiz-Argueso T."/>
            <person name="Rey L."/>
            <person name="Imperial J."/>
        </authorList>
    </citation>
    <scope>NUCLEOTIDE SEQUENCE [LARGE SCALE GENOMIC DNA]</scope>
    <source>
        <strain evidence="2 3">Lmie10</strain>
    </source>
</reference>
<proteinExistence type="predicted"/>
<evidence type="ECO:0000256" key="1">
    <source>
        <dbReference type="SAM" id="Phobius"/>
    </source>
</evidence>
<keyword evidence="1" id="KW-1133">Transmembrane helix</keyword>
<protein>
    <submittedName>
        <fullName evidence="2">Uncharacterized protein</fullName>
    </submittedName>
</protein>
<accession>A0A5N7MSA0</accession>
<dbReference type="Proteomes" id="UP000403266">
    <property type="component" value="Unassembled WGS sequence"/>
</dbReference>
<feature type="transmembrane region" description="Helical" evidence="1">
    <location>
        <begin position="6"/>
        <end position="25"/>
    </location>
</feature>
<sequence>MQTLLFINVEQTVIWLPMLIAGFCLFKMKSNWRWLVSGLLVLLVIPPIYGNFLPGGNQSFAVFGVLFAVIGFLAGAAFALLLRNKPQTA</sequence>
<keyword evidence="1" id="KW-0812">Transmembrane</keyword>
<feature type="transmembrane region" description="Helical" evidence="1">
    <location>
        <begin position="32"/>
        <end position="49"/>
    </location>
</feature>